<evidence type="ECO:0000256" key="1">
    <source>
        <dbReference type="SAM" id="MobiDB-lite"/>
    </source>
</evidence>
<organism evidence="2">
    <name type="scientific">Aphanomyces astaci</name>
    <name type="common">Crayfish plague agent</name>
    <dbReference type="NCBI Taxonomy" id="112090"/>
    <lineage>
        <taxon>Eukaryota</taxon>
        <taxon>Sar</taxon>
        <taxon>Stramenopiles</taxon>
        <taxon>Oomycota</taxon>
        <taxon>Saprolegniomycetes</taxon>
        <taxon>Saprolegniales</taxon>
        <taxon>Verrucalvaceae</taxon>
        <taxon>Aphanomyces</taxon>
    </lineage>
</organism>
<name>W4G2R4_APHAT</name>
<feature type="region of interest" description="Disordered" evidence="1">
    <location>
        <begin position="53"/>
        <end position="85"/>
    </location>
</feature>
<feature type="region of interest" description="Disordered" evidence="1">
    <location>
        <begin position="188"/>
        <end position="211"/>
    </location>
</feature>
<proteinExistence type="predicted"/>
<evidence type="ECO:0000313" key="2">
    <source>
        <dbReference type="EMBL" id="ETV73980.1"/>
    </source>
</evidence>
<dbReference type="GeneID" id="20813291"/>
<dbReference type="RefSeq" id="XP_009836494.1">
    <property type="nucleotide sequence ID" value="XM_009838192.1"/>
</dbReference>
<dbReference type="AlphaFoldDB" id="W4G2R4"/>
<gene>
    <name evidence="2" type="ORF">H257_11295</name>
</gene>
<protein>
    <submittedName>
        <fullName evidence="2">Uncharacterized protein</fullName>
    </submittedName>
</protein>
<sequence length="575" mass="63327">MFGGLAKLRGDAASVANGSGDGYHLIVLYEHTLHIFQSSRRCRCCTVSASSINIPQPPPPSPSSTPASRAMYRPRHASSQLPSPHELSFQPWQQLPLESLTHVWLPYQTHGLTVATRRNDVILQWADLETGWMSFSHNQSRGEFLDYLHRQDYTLAIDHLDLDDVASPHSTIVGRNWSFLTPNYSLNPLPQTTADTPVPPSPPAAAPSDNTGLTYEDRHSSAYEASLLTLYMHLPTASTTTGSSSSSTVLPHHEHTLDIRGLQVALTYQVKHGLALALEGNVMGMSLLSMVVEGAICLDWGDLHALGLVGVALAECRGGQRFTAAMANIETSFRLSWESGHDVGCFVASVAQYDVQCAQLAWDAAYASLKKAQRFAPPKHKPLMHSKLQALHDRVQGKDSTAVPTGWRRVLSPRRSSNDLVISTSSKPPISNLTSVVLDDLAVSDLTYYMPNPTVLVKVTPHRQYRLSYHRHWTVHTLLSHVICRHERRTVQDMTSQLFCIVGLDIDPSQQHDQVLALHQSMASVMDSSTPVRFKAILADRPAVVAVETGVTVACTLCQCQIPIELVEVHSHTCY</sequence>
<accession>W4G2R4</accession>
<reference evidence="2" key="1">
    <citation type="submission" date="2013-12" db="EMBL/GenBank/DDBJ databases">
        <title>The Genome Sequence of Aphanomyces astaci APO3.</title>
        <authorList>
            <consortium name="The Broad Institute Genomics Platform"/>
            <person name="Russ C."/>
            <person name="Tyler B."/>
            <person name="van West P."/>
            <person name="Dieguez-Uribeondo J."/>
            <person name="Young S.K."/>
            <person name="Zeng Q."/>
            <person name="Gargeya S."/>
            <person name="Fitzgerald M."/>
            <person name="Abouelleil A."/>
            <person name="Alvarado L."/>
            <person name="Chapman S.B."/>
            <person name="Gainer-Dewar J."/>
            <person name="Goldberg J."/>
            <person name="Griggs A."/>
            <person name="Gujja S."/>
            <person name="Hansen M."/>
            <person name="Howarth C."/>
            <person name="Imamovic A."/>
            <person name="Ireland A."/>
            <person name="Larimer J."/>
            <person name="McCowan C."/>
            <person name="Murphy C."/>
            <person name="Pearson M."/>
            <person name="Poon T.W."/>
            <person name="Priest M."/>
            <person name="Roberts A."/>
            <person name="Saif S."/>
            <person name="Shea T."/>
            <person name="Sykes S."/>
            <person name="Wortman J."/>
            <person name="Nusbaum C."/>
            <person name="Birren B."/>
        </authorList>
    </citation>
    <scope>NUCLEOTIDE SEQUENCE [LARGE SCALE GENOMIC DNA]</scope>
    <source>
        <strain evidence="2">APO3</strain>
    </source>
</reference>
<dbReference type="VEuPathDB" id="FungiDB:H257_11295"/>
<dbReference type="OrthoDB" id="74304at2759"/>
<dbReference type="EMBL" id="KI913146">
    <property type="protein sequence ID" value="ETV73980.1"/>
    <property type="molecule type" value="Genomic_DNA"/>
</dbReference>